<evidence type="ECO:0000313" key="7">
    <source>
        <dbReference type="EMBL" id="CAE7227680.1"/>
    </source>
</evidence>
<proteinExistence type="predicted"/>
<dbReference type="Pfam" id="PF05699">
    <property type="entry name" value="Dimer_Tnp_hAT"/>
    <property type="match status" value="1"/>
</dbReference>
<gene>
    <name evidence="7" type="ORF">RDB_LOCUS178800</name>
</gene>
<dbReference type="GO" id="GO:0005634">
    <property type="term" value="C:nucleus"/>
    <property type="evidence" value="ECO:0007669"/>
    <property type="project" value="UniProtKB-SubCell"/>
</dbReference>
<dbReference type="GO" id="GO:0046983">
    <property type="term" value="F:protein dimerization activity"/>
    <property type="evidence" value="ECO:0007669"/>
    <property type="project" value="InterPro"/>
</dbReference>
<keyword evidence="4" id="KW-0862">Zinc</keyword>
<dbReference type="EMBL" id="CAJNJQ010006374">
    <property type="protein sequence ID" value="CAE7227680.1"/>
    <property type="molecule type" value="Genomic_DNA"/>
</dbReference>
<dbReference type="Proteomes" id="UP000663827">
    <property type="component" value="Unassembled WGS sequence"/>
</dbReference>
<organism evidence="7 8">
    <name type="scientific">Rhizoctonia solani</name>
    <dbReference type="NCBI Taxonomy" id="456999"/>
    <lineage>
        <taxon>Eukaryota</taxon>
        <taxon>Fungi</taxon>
        <taxon>Dikarya</taxon>
        <taxon>Basidiomycota</taxon>
        <taxon>Agaricomycotina</taxon>
        <taxon>Agaricomycetes</taxon>
        <taxon>Cantharellales</taxon>
        <taxon>Ceratobasidiaceae</taxon>
        <taxon>Rhizoctonia</taxon>
    </lineage>
</organism>
<evidence type="ECO:0000256" key="3">
    <source>
        <dbReference type="ARBA" id="ARBA00022771"/>
    </source>
</evidence>
<evidence type="ECO:0000313" key="8">
    <source>
        <dbReference type="Proteomes" id="UP000663827"/>
    </source>
</evidence>
<comment type="caution">
    <text evidence="7">The sequence shown here is derived from an EMBL/GenBank/DDBJ whole genome shotgun (WGS) entry which is preliminary data.</text>
</comment>
<dbReference type="InterPro" id="IPR012337">
    <property type="entry name" value="RNaseH-like_sf"/>
</dbReference>
<dbReference type="PANTHER" id="PTHR46481">
    <property type="entry name" value="ZINC FINGER BED DOMAIN-CONTAINING PROTEIN 4"/>
    <property type="match status" value="1"/>
</dbReference>
<reference evidence="7" key="1">
    <citation type="submission" date="2021-01" db="EMBL/GenBank/DDBJ databases">
        <authorList>
            <person name="Kaushik A."/>
        </authorList>
    </citation>
    <scope>NUCLEOTIDE SEQUENCE</scope>
    <source>
        <strain evidence="7">AG5</strain>
    </source>
</reference>
<keyword evidence="5" id="KW-0539">Nucleus</keyword>
<evidence type="ECO:0000256" key="4">
    <source>
        <dbReference type="ARBA" id="ARBA00022833"/>
    </source>
</evidence>
<evidence type="ECO:0000256" key="5">
    <source>
        <dbReference type="ARBA" id="ARBA00023242"/>
    </source>
</evidence>
<dbReference type="AlphaFoldDB" id="A0A8H3HTP4"/>
<dbReference type="SUPFAM" id="SSF53098">
    <property type="entry name" value="Ribonuclease H-like"/>
    <property type="match status" value="1"/>
</dbReference>
<dbReference type="InterPro" id="IPR008906">
    <property type="entry name" value="HATC_C_dom"/>
</dbReference>
<keyword evidence="2" id="KW-0479">Metal-binding</keyword>
<dbReference type="GO" id="GO:0008270">
    <property type="term" value="F:zinc ion binding"/>
    <property type="evidence" value="ECO:0007669"/>
    <property type="project" value="UniProtKB-KW"/>
</dbReference>
<comment type="subcellular location">
    <subcellularLocation>
        <location evidence="1">Nucleus</location>
    </subcellularLocation>
</comment>
<dbReference type="PANTHER" id="PTHR46481:SF10">
    <property type="entry name" value="ZINC FINGER BED DOMAIN-CONTAINING PROTEIN 39"/>
    <property type="match status" value="1"/>
</dbReference>
<keyword evidence="3" id="KW-0863">Zinc-finger</keyword>
<evidence type="ECO:0000259" key="6">
    <source>
        <dbReference type="Pfam" id="PF05699"/>
    </source>
</evidence>
<name>A0A8H3HTP4_9AGAM</name>
<dbReference type="InterPro" id="IPR052035">
    <property type="entry name" value="ZnF_BED_domain_contain"/>
</dbReference>
<evidence type="ECO:0000256" key="1">
    <source>
        <dbReference type="ARBA" id="ARBA00004123"/>
    </source>
</evidence>
<sequence length="181" mass="20361">MVLDPRYKDTLFKANSDMIEELFSANWIADCANALVQTCQEFYSLSLDGSETESKPQRPEIVDFNSFSNAFRASVPQRTGRPFNSRSVSRELADYLAKSTILDTQSPLSWWQVNASRFPRLAAMARDFLCIPGTSVAVERVLSIGRDVISLRRASLSAETIRVLMNYRAGIMLEKHTTKAV</sequence>
<accession>A0A8H3HTP4</accession>
<protein>
    <recommendedName>
        <fullName evidence="6">HAT C-terminal dimerisation domain-containing protein</fullName>
    </recommendedName>
</protein>
<feature type="domain" description="HAT C-terminal dimerisation" evidence="6">
    <location>
        <begin position="91"/>
        <end position="167"/>
    </location>
</feature>
<evidence type="ECO:0000256" key="2">
    <source>
        <dbReference type="ARBA" id="ARBA00022723"/>
    </source>
</evidence>